<dbReference type="Proteomes" id="UP000561045">
    <property type="component" value="Unassembled WGS sequence"/>
</dbReference>
<dbReference type="PROSITE" id="PS50887">
    <property type="entry name" value="GGDEF"/>
    <property type="match status" value="1"/>
</dbReference>
<evidence type="ECO:0000256" key="3">
    <source>
        <dbReference type="PROSITE-ProRule" id="PRU00339"/>
    </source>
</evidence>
<feature type="signal peptide" evidence="5">
    <location>
        <begin position="1"/>
        <end position="29"/>
    </location>
</feature>
<evidence type="ECO:0000259" key="6">
    <source>
        <dbReference type="PROSITE" id="PS50887"/>
    </source>
</evidence>
<dbReference type="PANTHER" id="PTHR45138">
    <property type="entry name" value="REGULATORY COMPONENTS OF SENSORY TRANSDUCTION SYSTEM"/>
    <property type="match status" value="1"/>
</dbReference>
<reference evidence="7 8" key="1">
    <citation type="submission" date="2020-08" db="EMBL/GenBank/DDBJ databases">
        <title>Genomic Encyclopedia of Type Strains, Phase IV (KMG-IV): sequencing the most valuable type-strain genomes for metagenomic binning, comparative biology and taxonomic classification.</title>
        <authorList>
            <person name="Goeker M."/>
        </authorList>
    </citation>
    <scope>NUCLEOTIDE SEQUENCE [LARGE SCALE GENOMIC DNA]</scope>
    <source>
        <strain evidence="7 8">DSM 106739</strain>
    </source>
</reference>
<dbReference type="FunFam" id="3.30.70.270:FF:000001">
    <property type="entry name" value="Diguanylate cyclase domain protein"/>
    <property type="match status" value="1"/>
</dbReference>
<keyword evidence="4" id="KW-0812">Transmembrane</keyword>
<dbReference type="EMBL" id="JACIET010000003">
    <property type="protein sequence ID" value="MBB4014691.1"/>
    <property type="molecule type" value="Genomic_DNA"/>
</dbReference>
<dbReference type="PROSITE" id="PS50005">
    <property type="entry name" value="TPR"/>
    <property type="match status" value="1"/>
</dbReference>
<evidence type="ECO:0000256" key="1">
    <source>
        <dbReference type="ARBA" id="ARBA00012528"/>
    </source>
</evidence>
<evidence type="ECO:0000256" key="4">
    <source>
        <dbReference type="SAM" id="Phobius"/>
    </source>
</evidence>
<keyword evidence="4" id="KW-0472">Membrane</keyword>
<dbReference type="InterPro" id="IPR043128">
    <property type="entry name" value="Rev_trsase/Diguanyl_cyclase"/>
</dbReference>
<dbReference type="InterPro" id="IPR019734">
    <property type="entry name" value="TPR_rpt"/>
</dbReference>
<dbReference type="SUPFAM" id="SSF48452">
    <property type="entry name" value="TPR-like"/>
    <property type="match status" value="1"/>
</dbReference>
<feature type="chain" id="PRO_5032716311" description="diguanylate cyclase" evidence="5">
    <location>
        <begin position="30"/>
        <end position="625"/>
    </location>
</feature>
<feature type="transmembrane region" description="Helical" evidence="4">
    <location>
        <begin position="432"/>
        <end position="452"/>
    </location>
</feature>
<dbReference type="RefSeq" id="WP_183637726.1">
    <property type="nucleotide sequence ID" value="NZ_BAABLE010000008.1"/>
</dbReference>
<dbReference type="SMART" id="SM00028">
    <property type="entry name" value="TPR"/>
    <property type="match status" value="5"/>
</dbReference>
<keyword evidence="5" id="KW-0732">Signal</keyword>
<evidence type="ECO:0000256" key="2">
    <source>
        <dbReference type="ARBA" id="ARBA00034247"/>
    </source>
</evidence>
<evidence type="ECO:0000256" key="5">
    <source>
        <dbReference type="SAM" id="SignalP"/>
    </source>
</evidence>
<keyword evidence="8" id="KW-1185">Reference proteome</keyword>
<dbReference type="AlphaFoldDB" id="A0A840BMC2"/>
<proteinExistence type="predicted"/>
<dbReference type="Pfam" id="PF13424">
    <property type="entry name" value="TPR_12"/>
    <property type="match status" value="1"/>
</dbReference>
<protein>
    <recommendedName>
        <fullName evidence="1">diguanylate cyclase</fullName>
        <ecNumber evidence="1">2.7.7.65</ecNumber>
    </recommendedName>
</protein>
<evidence type="ECO:0000313" key="8">
    <source>
        <dbReference type="Proteomes" id="UP000561045"/>
    </source>
</evidence>
<gene>
    <name evidence="7" type="ORF">GGR36_004047</name>
</gene>
<dbReference type="InterPro" id="IPR029787">
    <property type="entry name" value="Nucleotide_cyclase"/>
</dbReference>
<dbReference type="InterPro" id="IPR011990">
    <property type="entry name" value="TPR-like_helical_dom_sf"/>
</dbReference>
<dbReference type="Gene3D" id="1.25.40.10">
    <property type="entry name" value="Tetratricopeptide repeat domain"/>
    <property type="match status" value="2"/>
</dbReference>
<comment type="caution">
    <text evidence="7">The sequence shown here is derived from an EMBL/GenBank/DDBJ whole genome shotgun (WGS) entry which is preliminary data.</text>
</comment>
<dbReference type="Pfam" id="PF00990">
    <property type="entry name" value="GGDEF"/>
    <property type="match status" value="1"/>
</dbReference>
<dbReference type="NCBIfam" id="TIGR00254">
    <property type="entry name" value="GGDEF"/>
    <property type="match status" value="1"/>
</dbReference>
<evidence type="ECO:0000313" key="7">
    <source>
        <dbReference type="EMBL" id="MBB4014691.1"/>
    </source>
</evidence>
<keyword evidence="4" id="KW-1133">Transmembrane helix</keyword>
<sequence length="625" mass="68463">MSPSRRNTPFAIALALAVAGVSFASAVAAAPDAASLVDQARANIRLNPEASQRYAESALDALKARPDPDLEVAARLVLCDYQGERSPQAAQSEIDAAWALMPKVKRTGLRAGIMLCEGQLLELANKTHEALARFDEAARFAEGAHDSEMLADSLYQRGYMRALLGQYAEGLIDERRALSLYEKLSLTSRARTALNGIAILYNRMGDYAQAKHYYMQSLKGHIAEGARREQAVTLHNLGRAHENLGEWHEAKQAFEESLAINHELGYSRGEAYALRGLASVCNATGDATCATAYLARAEAAAKGAPDARLHAQILLQRGISYRLQKRYPESIAALQEAATTFASADSLAELRDTYRALSATYAEFNDWRAAYERQVEFKNTSDTLLLRQLDQRFATLKVEFDTAAKDKENTLLLREKAVTERALEQERTVGRLQAAVIALATVLTLILATLVVRHRRASQRMEALANTDELTGLPNRRDILGRLSEWLGTPQGPSCATLIADLDHFKPINDKFGHLVGDDILREVAKALTEIVREPACVGRIGGEEFLVMLPDTGLEEAAQMAERLRERVLAIDTSRWFTDRGISASFGVTASAAGDTVSSMLRRADEALYDAKARGRNCVATRGG</sequence>
<dbReference type="Gene3D" id="3.30.70.270">
    <property type="match status" value="1"/>
</dbReference>
<dbReference type="SUPFAM" id="SSF55073">
    <property type="entry name" value="Nucleotide cyclase"/>
    <property type="match status" value="1"/>
</dbReference>
<organism evidence="7 8">
    <name type="scientific">Niveibacterium umoris</name>
    <dbReference type="NCBI Taxonomy" id="1193620"/>
    <lineage>
        <taxon>Bacteria</taxon>
        <taxon>Pseudomonadati</taxon>
        <taxon>Pseudomonadota</taxon>
        <taxon>Betaproteobacteria</taxon>
        <taxon>Rhodocyclales</taxon>
        <taxon>Rhodocyclaceae</taxon>
        <taxon>Niveibacterium</taxon>
    </lineage>
</organism>
<name>A0A840BMC2_9RHOO</name>
<dbReference type="PANTHER" id="PTHR45138:SF9">
    <property type="entry name" value="DIGUANYLATE CYCLASE DGCM-RELATED"/>
    <property type="match status" value="1"/>
</dbReference>
<feature type="repeat" description="TPR" evidence="3">
    <location>
        <begin position="231"/>
        <end position="264"/>
    </location>
</feature>
<feature type="domain" description="GGDEF" evidence="6">
    <location>
        <begin position="493"/>
        <end position="625"/>
    </location>
</feature>
<accession>A0A840BMC2</accession>
<dbReference type="InterPro" id="IPR000160">
    <property type="entry name" value="GGDEF_dom"/>
</dbReference>
<dbReference type="SMART" id="SM00267">
    <property type="entry name" value="GGDEF"/>
    <property type="match status" value="1"/>
</dbReference>
<comment type="catalytic activity">
    <reaction evidence="2">
        <text>2 GTP = 3',3'-c-di-GMP + 2 diphosphate</text>
        <dbReference type="Rhea" id="RHEA:24898"/>
        <dbReference type="ChEBI" id="CHEBI:33019"/>
        <dbReference type="ChEBI" id="CHEBI:37565"/>
        <dbReference type="ChEBI" id="CHEBI:58805"/>
        <dbReference type="EC" id="2.7.7.65"/>
    </reaction>
</comment>
<dbReference type="EC" id="2.7.7.65" evidence="1"/>
<keyword evidence="3" id="KW-0802">TPR repeat</keyword>
<dbReference type="InterPro" id="IPR050469">
    <property type="entry name" value="Diguanylate_Cyclase"/>
</dbReference>
<dbReference type="CDD" id="cd01949">
    <property type="entry name" value="GGDEF"/>
    <property type="match status" value="1"/>
</dbReference>
<dbReference type="GO" id="GO:0052621">
    <property type="term" value="F:diguanylate cyclase activity"/>
    <property type="evidence" value="ECO:0007669"/>
    <property type="project" value="UniProtKB-EC"/>
</dbReference>